<proteinExistence type="predicted"/>
<feature type="region of interest" description="Disordered" evidence="1">
    <location>
        <begin position="1"/>
        <end position="22"/>
    </location>
</feature>
<dbReference type="HOGENOM" id="CLU_3313058_0_0_11"/>
<protein>
    <submittedName>
        <fullName evidence="2">Uncharacterized protein</fullName>
    </submittedName>
</protein>
<sequence length="39" mass="4051">MGGFGVHNGAMEGAQPITGSEKPTVRISANVSFFPLVMD</sequence>
<comment type="caution">
    <text evidence="2">The sequence shown here is derived from an EMBL/GenBank/DDBJ whole genome shotgun (WGS) entry which is preliminary data.</text>
</comment>
<dbReference type="EMBL" id="ADNV01000230">
    <property type="protein sequence ID" value="EFG77113.1"/>
    <property type="molecule type" value="Genomic_DNA"/>
</dbReference>
<evidence type="ECO:0000256" key="1">
    <source>
        <dbReference type="SAM" id="MobiDB-lite"/>
    </source>
</evidence>
<accession>D5P9Y7</accession>
<keyword evidence="3" id="KW-1185">Reference proteome</keyword>
<dbReference type="AlphaFoldDB" id="D5P9Y7"/>
<reference evidence="2 3" key="1">
    <citation type="submission" date="2010-04" db="EMBL/GenBank/DDBJ databases">
        <authorList>
            <person name="Muzny D."/>
            <person name="Qin X."/>
            <person name="Deng J."/>
            <person name="Jiang H."/>
            <person name="Liu Y."/>
            <person name="Qu J."/>
            <person name="Song X.-Z."/>
            <person name="Zhang L."/>
            <person name="Thornton R."/>
            <person name="Coyle M."/>
            <person name="Francisco L."/>
            <person name="Jackson L."/>
            <person name="Javaid M."/>
            <person name="Korchina V."/>
            <person name="Kovar C."/>
            <person name="Mata R."/>
            <person name="Mathew T."/>
            <person name="Ngo R."/>
            <person name="Nguyen L."/>
            <person name="Nguyen N."/>
            <person name="Okwuonu G."/>
            <person name="Ongeri F."/>
            <person name="Pham C."/>
            <person name="Simmons D."/>
            <person name="Wilczek-Boney K."/>
            <person name="Hale W."/>
            <person name="Jakkamsetti A."/>
            <person name="Pham P."/>
            <person name="Ruth R."/>
            <person name="San Lucas F."/>
            <person name="Warren J."/>
            <person name="Zhang J."/>
            <person name="Zhao Z."/>
            <person name="Zhou C."/>
            <person name="Zhu D."/>
            <person name="Lee S."/>
            <person name="Bess C."/>
            <person name="Blankenburg K."/>
            <person name="Forbes L."/>
            <person name="Fu Q."/>
            <person name="Gubbala S."/>
            <person name="Hirani K."/>
            <person name="Jayaseelan J.C."/>
            <person name="Lara F."/>
            <person name="Munidasa M."/>
            <person name="Palculict T."/>
            <person name="Patil S."/>
            <person name="Pu L.-L."/>
            <person name="Saada N."/>
            <person name="Tang L."/>
            <person name="Weissenberger G."/>
            <person name="Zhu Y."/>
            <person name="Hemphill L."/>
            <person name="Shang Y."/>
            <person name="Youmans B."/>
            <person name="Ayvaz T."/>
            <person name="Ross M."/>
            <person name="Santibanez J."/>
            <person name="Aqrawi P."/>
            <person name="Gross S."/>
            <person name="Joshi V."/>
            <person name="Fowler G."/>
            <person name="Nazareth L."/>
            <person name="Reid J."/>
            <person name="Worley K."/>
            <person name="Petrosino J."/>
            <person name="Highlander S."/>
            <person name="Gibbs R."/>
        </authorList>
    </citation>
    <scope>NUCLEOTIDE SEQUENCE [LARGE SCALE GENOMIC DNA]</scope>
    <source>
        <strain evidence="2 3">ATCC BAA-614</strain>
    </source>
</reference>
<evidence type="ECO:0000313" key="3">
    <source>
        <dbReference type="Proteomes" id="UP000003653"/>
    </source>
</evidence>
<gene>
    <name evidence="2" type="ORF">HMPREF0591_2981</name>
</gene>
<evidence type="ECO:0000313" key="2">
    <source>
        <dbReference type="EMBL" id="EFG77113.1"/>
    </source>
</evidence>
<dbReference type="Proteomes" id="UP000003653">
    <property type="component" value="Unassembled WGS sequence"/>
</dbReference>
<organism evidence="2 3">
    <name type="scientific">Mycobacterium parascrofulaceum ATCC BAA-614</name>
    <dbReference type="NCBI Taxonomy" id="525368"/>
    <lineage>
        <taxon>Bacteria</taxon>
        <taxon>Bacillati</taxon>
        <taxon>Actinomycetota</taxon>
        <taxon>Actinomycetes</taxon>
        <taxon>Mycobacteriales</taxon>
        <taxon>Mycobacteriaceae</taxon>
        <taxon>Mycobacterium</taxon>
        <taxon>Mycobacterium simiae complex</taxon>
    </lineage>
</organism>
<name>D5P9Y7_9MYCO</name>